<proteinExistence type="predicted"/>
<organism evidence="1 2">
    <name type="scientific">Roseicyclus marinus</name>
    <dbReference type="NCBI Taxonomy" id="2161673"/>
    <lineage>
        <taxon>Bacteria</taxon>
        <taxon>Pseudomonadati</taxon>
        <taxon>Pseudomonadota</taxon>
        <taxon>Alphaproteobacteria</taxon>
        <taxon>Rhodobacterales</taxon>
        <taxon>Roseobacteraceae</taxon>
        <taxon>Roseicyclus</taxon>
    </lineage>
</organism>
<dbReference type="KEGG" id="rmai:MACH21_03270"/>
<gene>
    <name evidence="1" type="ORF">MACH21_03270</name>
</gene>
<dbReference type="AlphaFoldDB" id="A0AA48KJJ9"/>
<protein>
    <submittedName>
        <fullName evidence="1">Uncharacterized protein</fullName>
    </submittedName>
</protein>
<sequence>MSEAPPPEAAAPDRKAGILARLFPPLTPAQAEALARIRFPCC</sequence>
<name>A0AA48KJJ9_9RHOB</name>
<dbReference type="RefSeq" id="WP_338273770.1">
    <property type="nucleotide sequence ID" value="NZ_AP027266.1"/>
</dbReference>
<dbReference type="Proteomes" id="UP001337723">
    <property type="component" value="Chromosome"/>
</dbReference>
<dbReference type="EMBL" id="AP027266">
    <property type="protein sequence ID" value="BDW84150.1"/>
    <property type="molecule type" value="Genomic_DNA"/>
</dbReference>
<evidence type="ECO:0000313" key="2">
    <source>
        <dbReference type="Proteomes" id="UP001337723"/>
    </source>
</evidence>
<reference evidence="1 2" key="1">
    <citation type="submission" date="2023-01" db="EMBL/GenBank/DDBJ databases">
        <title>Complete genome sequence of Roseicyclus marinus strain Dej080120_10.</title>
        <authorList>
            <person name="Ueki S."/>
            <person name="Maruyama F."/>
        </authorList>
    </citation>
    <scope>NUCLEOTIDE SEQUENCE [LARGE SCALE GENOMIC DNA]</scope>
    <source>
        <strain evidence="1 2">Dej080120_10</strain>
    </source>
</reference>
<accession>A0AA48KJJ9</accession>
<evidence type="ECO:0000313" key="1">
    <source>
        <dbReference type="EMBL" id="BDW84150.1"/>
    </source>
</evidence>
<keyword evidence="2" id="KW-1185">Reference proteome</keyword>